<name>A0A0C2SFP2_AMAMK</name>
<keyword evidence="3" id="KW-1185">Reference proteome</keyword>
<dbReference type="EMBL" id="KN818278">
    <property type="protein sequence ID" value="KIL61910.1"/>
    <property type="molecule type" value="Genomic_DNA"/>
</dbReference>
<accession>A0A0C2SFP2</accession>
<dbReference type="Proteomes" id="UP000054549">
    <property type="component" value="Unassembled WGS sequence"/>
</dbReference>
<dbReference type="AlphaFoldDB" id="A0A0C2SFP2"/>
<dbReference type="STRING" id="946122.A0A0C2SFP2"/>
<evidence type="ECO:0000313" key="2">
    <source>
        <dbReference type="EMBL" id="KIL61910.1"/>
    </source>
</evidence>
<dbReference type="InParanoid" id="A0A0C2SFP2"/>
<proteinExistence type="predicted"/>
<dbReference type="Gene3D" id="3.40.50.300">
    <property type="entry name" value="P-loop containing nucleotide triphosphate hydrolases"/>
    <property type="match status" value="1"/>
</dbReference>
<dbReference type="Pfam" id="PF01926">
    <property type="entry name" value="MMR_HSR1"/>
    <property type="match status" value="1"/>
</dbReference>
<reference evidence="2 3" key="1">
    <citation type="submission" date="2014-04" db="EMBL/GenBank/DDBJ databases">
        <title>Evolutionary Origins and Diversification of the Mycorrhizal Mutualists.</title>
        <authorList>
            <consortium name="DOE Joint Genome Institute"/>
            <consortium name="Mycorrhizal Genomics Consortium"/>
            <person name="Kohler A."/>
            <person name="Kuo A."/>
            <person name="Nagy L.G."/>
            <person name="Floudas D."/>
            <person name="Copeland A."/>
            <person name="Barry K.W."/>
            <person name="Cichocki N."/>
            <person name="Veneault-Fourrey C."/>
            <person name="LaButti K."/>
            <person name="Lindquist E.A."/>
            <person name="Lipzen A."/>
            <person name="Lundell T."/>
            <person name="Morin E."/>
            <person name="Murat C."/>
            <person name="Riley R."/>
            <person name="Ohm R."/>
            <person name="Sun H."/>
            <person name="Tunlid A."/>
            <person name="Henrissat B."/>
            <person name="Grigoriev I.V."/>
            <person name="Hibbett D.S."/>
            <person name="Martin F."/>
        </authorList>
    </citation>
    <scope>NUCLEOTIDE SEQUENCE [LARGE SCALE GENOMIC DNA]</scope>
    <source>
        <strain evidence="2 3">Koide BX008</strain>
    </source>
</reference>
<dbReference type="SUPFAM" id="SSF52540">
    <property type="entry name" value="P-loop containing nucleoside triphosphate hydrolases"/>
    <property type="match status" value="1"/>
</dbReference>
<protein>
    <recommendedName>
        <fullName evidence="1">G domain-containing protein</fullName>
    </recommendedName>
</protein>
<evidence type="ECO:0000259" key="1">
    <source>
        <dbReference type="Pfam" id="PF01926"/>
    </source>
</evidence>
<sequence>MSDEEYRQLLPILQDRYKCPHFRVLVAGRANAGKTTILEKVCKVGRDTKPIVYDRKGKKIDTWWAKIKHKHHLSPTQGRGEHDIEHQITYPGSNFIFHDSRGFESGSRDEMILAKQFLEERSTKAADMHNRVHVIWYCIPMDDARVIADAELEFFRHSTGEVPVVVVFTKFDALVVQEFNQLPENLDEDERWELANENAKRTLQDIYIPRINNTPHPPAGIIHLEDMHKAETQCAELTIKTAEVIDDTRLRRLFVSVQRNNINLCIKEAIKSDILQHRSSPTWVHIAFSAMCYFPHCWPKLLLYFELERVTVKNERYDMGKTWKFLAAILIILEHSSWDMISKTPFKTSANTFLGSQHSQIVKRTFDTFPKDKEELCTFLYTRLVTILMPH</sequence>
<dbReference type="HOGENOM" id="CLU_023805_6_2_1"/>
<evidence type="ECO:0000313" key="3">
    <source>
        <dbReference type="Proteomes" id="UP000054549"/>
    </source>
</evidence>
<dbReference type="CDD" id="cd00882">
    <property type="entry name" value="Ras_like_GTPase"/>
    <property type="match status" value="1"/>
</dbReference>
<dbReference type="OrthoDB" id="59699at2759"/>
<feature type="domain" description="G" evidence="1">
    <location>
        <begin position="23"/>
        <end position="170"/>
    </location>
</feature>
<gene>
    <name evidence="2" type="ORF">M378DRAFT_166387</name>
</gene>
<dbReference type="InterPro" id="IPR006073">
    <property type="entry name" value="GTP-bd"/>
</dbReference>
<dbReference type="InterPro" id="IPR027417">
    <property type="entry name" value="P-loop_NTPase"/>
</dbReference>
<dbReference type="GO" id="GO:0005525">
    <property type="term" value="F:GTP binding"/>
    <property type="evidence" value="ECO:0007669"/>
    <property type="project" value="InterPro"/>
</dbReference>
<organism evidence="2 3">
    <name type="scientific">Amanita muscaria (strain Koide BX008)</name>
    <dbReference type="NCBI Taxonomy" id="946122"/>
    <lineage>
        <taxon>Eukaryota</taxon>
        <taxon>Fungi</taxon>
        <taxon>Dikarya</taxon>
        <taxon>Basidiomycota</taxon>
        <taxon>Agaricomycotina</taxon>
        <taxon>Agaricomycetes</taxon>
        <taxon>Agaricomycetidae</taxon>
        <taxon>Agaricales</taxon>
        <taxon>Pluteineae</taxon>
        <taxon>Amanitaceae</taxon>
        <taxon>Amanita</taxon>
    </lineage>
</organism>